<dbReference type="Pfam" id="PF00687">
    <property type="entry name" value="Ribosomal_L1"/>
    <property type="match status" value="1"/>
</dbReference>
<comment type="similarity">
    <text evidence="1 9">Belongs to the universal ribosomal protein uL1 family.</text>
</comment>
<comment type="caution">
    <text evidence="10">The sequence shown here is derived from an EMBL/GenBank/DDBJ whole genome shotgun (WGS) entry which is preliminary data.</text>
</comment>
<dbReference type="FunFam" id="3.40.50.790:FF:000001">
    <property type="entry name" value="50S ribosomal protein L1"/>
    <property type="match status" value="1"/>
</dbReference>
<evidence type="ECO:0000313" key="11">
    <source>
        <dbReference type="Proteomes" id="UP000574133"/>
    </source>
</evidence>
<accession>A0A841TD77</accession>
<protein>
    <recommendedName>
        <fullName evidence="8 9">Large ribosomal subunit protein uL1</fullName>
    </recommendedName>
</protein>
<dbReference type="PANTHER" id="PTHR36427:SF3">
    <property type="entry name" value="LARGE RIBOSOMAL SUBUNIT PROTEIN UL1M"/>
    <property type="match status" value="1"/>
</dbReference>
<evidence type="ECO:0000256" key="5">
    <source>
        <dbReference type="ARBA" id="ARBA00022884"/>
    </source>
</evidence>
<comment type="function">
    <text evidence="9">Protein L1 is also a translational repressor protein, it controls the translation of the L11 operon by binding to its mRNA.</text>
</comment>
<comment type="function">
    <text evidence="9">Binds directly to 23S rRNA. The L1 stalk is quite mobile in the ribosome, and is involved in E site tRNA release.</text>
</comment>
<dbReference type="SUPFAM" id="SSF56808">
    <property type="entry name" value="Ribosomal protein L1"/>
    <property type="match status" value="1"/>
</dbReference>
<evidence type="ECO:0000256" key="7">
    <source>
        <dbReference type="ARBA" id="ARBA00023274"/>
    </source>
</evidence>
<dbReference type="Proteomes" id="UP000574133">
    <property type="component" value="Unassembled WGS sequence"/>
</dbReference>
<keyword evidence="2 9" id="KW-0678">Repressor</keyword>
<evidence type="ECO:0000256" key="2">
    <source>
        <dbReference type="ARBA" id="ARBA00022491"/>
    </source>
</evidence>
<evidence type="ECO:0000256" key="1">
    <source>
        <dbReference type="ARBA" id="ARBA00010531"/>
    </source>
</evidence>
<dbReference type="RefSeq" id="WP_185180513.1">
    <property type="nucleotide sequence ID" value="NZ_CBCSEP010000024.1"/>
</dbReference>
<keyword evidence="11" id="KW-1185">Reference proteome</keyword>
<keyword evidence="5 9" id="KW-0694">RNA-binding</keyword>
<organism evidence="10 11">
    <name type="scientific">Cohnella lubricantis</name>
    <dbReference type="NCBI Taxonomy" id="2163172"/>
    <lineage>
        <taxon>Bacteria</taxon>
        <taxon>Bacillati</taxon>
        <taxon>Bacillota</taxon>
        <taxon>Bacilli</taxon>
        <taxon>Bacillales</taxon>
        <taxon>Paenibacillaceae</taxon>
        <taxon>Cohnella</taxon>
    </lineage>
</organism>
<comment type="subunit">
    <text evidence="9">Part of the 50S ribosomal subunit.</text>
</comment>
<evidence type="ECO:0000256" key="9">
    <source>
        <dbReference type="HAMAP-Rule" id="MF_01318"/>
    </source>
</evidence>
<evidence type="ECO:0000256" key="4">
    <source>
        <dbReference type="ARBA" id="ARBA00022845"/>
    </source>
</evidence>
<dbReference type="AlphaFoldDB" id="A0A841TD77"/>
<dbReference type="InterPro" id="IPR028364">
    <property type="entry name" value="Ribosomal_uL1/biogenesis"/>
</dbReference>
<dbReference type="InterPro" id="IPR005878">
    <property type="entry name" value="Ribosom_uL1_bac-type"/>
</dbReference>
<gene>
    <name evidence="9 10" type="primary">rplA</name>
    <name evidence="10" type="ORF">H4Q31_18335</name>
</gene>
<dbReference type="GO" id="GO:0019843">
    <property type="term" value="F:rRNA binding"/>
    <property type="evidence" value="ECO:0007669"/>
    <property type="project" value="UniProtKB-UniRule"/>
</dbReference>
<dbReference type="HAMAP" id="MF_01318_B">
    <property type="entry name" value="Ribosomal_uL1_B"/>
    <property type="match status" value="1"/>
</dbReference>
<evidence type="ECO:0000256" key="6">
    <source>
        <dbReference type="ARBA" id="ARBA00022980"/>
    </source>
</evidence>
<dbReference type="NCBIfam" id="TIGR01169">
    <property type="entry name" value="rplA_bact"/>
    <property type="match status" value="1"/>
</dbReference>
<name>A0A841TD77_9BACL</name>
<evidence type="ECO:0000313" key="10">
    <source>
        <dbReference type="EMBL" id="MBB6679254.1"/>
    </source>
</evidence>
<dbReference type="InterPro" id="IPR023674">
    <property type="entry name" value="Ribosomal_uL1-like"/>
</dbReference>
<dbReference type="GO" id="GO:0015934">
    <property type="term" value="C:large ribosomal subunit"/>
    <property type="evidence" value="ECO:0007669"/>
    <property type="project" value="InterPro"/>
</dbReference>
<keyword evidence="4 9" id="KW-0810">Translation regulation</keyword>
<dbReference type="InterPro" id="IPR016095">
    <property type="entry name" value="Ribosomal_uL1_3-a/b-sand"/>
</dbReference>
<evidence type="ECO:0000256" key="8">
    <source>
        <dbReference type="ARBA" id="ARBA00035241"/>
    </source>
</evidence>
<dbReference type="GO" id="GO:0000049">
    <property type="term" value="F:tRNA binding"/>
    <property type="evidence" value="ECO:0007669"/>
    <property type="project" value="UniProtKB-KW"/>
</dbReference>
<dbReference type="EMBL" id="JACJVN010000077">
    <property type="protein sequence ID" value="MBB6679254.1"/>
    <property type="molecule type" value="Genomic_DNA"/>
</dbReference>
<keyword evidence="3 9" id="KW-0699">rRNA-binding</keyword>
<proteinExistence type="inferred from homology"/>
<dbReference type="CDD" id="cd00403">
    <property type="entry name" value="Ribosomal_L1"/>
    <property type="match status" value="1"/>
</dbReference>
<dbReference type="GO" id="GO:0003735">
    <property type="term" value="F:structural constituent of ribosome"/>
    <property type="evidence" value="ECO:0007669"/>
    <property type="project" value="InterPro"/>
</dbReference>
<dbReference type="PIRSF" id="PIRSF002155">
    <property type="entry name" value="Ribosomal_L1"/>
    <property type="match status" value="1"/>
</dbReference>
<dbReference type="PANTHER" id="PTHR36427">
    <property type="entry name" value="54S RIBOSOMAL PROTEIN L1, MITOCHONDRIAL"/>
    <property type="match status" value="1"/>
</dbReference>
<sequence>MAKHGKKYNEAAKLIDRDASYESAEAIDLVKKAATAKFDESVEVAVRLGVDPRKQDQNVRGVVVLPHGTGKTQRVLVFAKGDKLKEAEAAGADYVGDTDLINKIQQGWFEFDVCVATPDMMSEVGKLGRILGGKGLMPNPKAGTVTNDVAKAVQEIKAGKIEYRLDKAGQIHAPIGKVSFDAAKLDDNLKALIDALNRAKPAAAKGVYLKNISISSTMGPGVRLNVASFRQ</sequence>
<reference evidence="10 11" key="1">
    <citation type="submission" date="2020-08" db="EMBL/GenBank/DDBJ databases">
        <title>Cohnella phylogeny.</title>
        <authorList>
            <person name="Dunlap C."/>
        </authorList>
    </citation>
    <scope>NUCLEOTIDE SEQUENCE [LARGE SCALE GENOMIC DNA]</scope>
    <source>
        <strain evidence="10 11">DSM 103658</strain>
    </source>
</reference>
<dbReference type="InterPro" id="IPR002143">
    <property type="entry name" value="Ribosomal_uL1"/>
</dbReference>
<dbReference type="GO" id="GO:0006417">
    <property type="term" value="P:regulation of translation"/>
    <property type="evidence" value="ECO:0007669"/>
    <property type="project" value="UniProtKB-KW"/>
</dbReference>
<keyword evidence="9" id="KW-0820">tRNA-binding</keyword>
<dbReference type="Gene3D" id="3.40.50.790">
    <property type="match status" value="1"/>
</dbReference>
<evidence type="ECO:0000256" key="3">
    <source>
        <dbReference type="ARBA" id="ARBA00022730"/>
    </source>
</evidence>
<keyword evidence="7 9" id="KW-0687">Ribonucleoprotein</keyword>
<dbReference type="Gene3D" id="3.30.190.20">
    <property type="match status" value="1"/>
</dbReference>
<dbReference type="GO" id="GO:0006412">
    <property type="term" value="P:translation"/>
    <property type="evidence" value="ECO:0007669"/>
    <property type="project" value="UniProtKB-UniRule"/>
</dbReference>
<keyword evidence="6 9" id="KW-0689">Ribosomal protein</keyword>